<dbReference type="GO" id="GO:0016787">
    <property type="term" value="F:hydrolase activity"/>
    <property type="evidence" value="ECO:0007669"/>
    <property type="project" value="UniProtKB-KW"/>
</dbReference>
<dbReference type="CDD" id="cd18873">
    <property type="entry name" value="NUDIX_NadM_like"/>
    <property type="match status" value="1"/>
</dbReference>
<dbReference type="PROSITE" id="PS51462">
    <property type="entry name" value="NUDIX"/>
    <property type="match status" value="1"/>
</dbReference>
<dbReference type="SUPFAM" id="SSF46785">
    <property type="entry name" value="Winged helix' DNA-binding domain"/>
    <property type="match status" value="1"/>
</dbReference>
<gene>
    <name evidence="4" type="ORF">ATJ88_3552</name>
</gene>
<dbReference type="EMBL" id="PDJJ01000001">
    <property type="protein sequence ID" value="PFG44815.1"/>
    <property type="molecule type" value="Genomic_DNA"/>
</dbReference>
<dbReference type="Gene3D" id="1.10.10.10">
    <property type="entry name" value="Winged helix-like DNA-binding domain superfamily/Winged helix DNA-binding domain"/>
    <property type="match status" value="1"/>
</dbReference>
<comment type="caution">
    <text evidence="4">The sequence shown here is derived from an EMBL/GenBank/DDBJ whole genome shotgun (WGS) entry which is preliminary data.</text>
</comment>
<dbReference type="Pfam" id="PF00293">
    <property type="entry name" value="NUDIX"/>
    <property type="match status" value="1"/>
</dbReference>
<keyword evidence="1" id="KW-0378">Hydrolase</keyword>
<dbReference type="OrthoDB" id="9786141at2"/>
<evidence type="ECO:0000256" key="2">
    <source>
        <dbReference type="SAM" id="MobiDB-lite"/>
    </source>
</evidence>
<proteinExistence type="predicted"/>
<keyword evidence="5" id="KW-1185">Reference proteome</keyword>
<evidence type="ECO:0000313" key="4">
    <source>
        <dbReference type="EMBL" id="PFG44815.1"/>
    </source>
</evidence>
<dbReference type="AlphaFoldDB" id="A0A2A9F2Y8"/>
<feature type="domain" description="Nudix hydrolase" evidence="3">
    <location>
        <begin position="20"/>
        <end position="153"/>
    </location>
</feature>
<reference evidence="4 5" key="1">
    <citation type="submission" date="2017-10" db="EMBL/GenBank/DDBJ databases">
        <title>Sequencing the genomes of 1000 actinobacteria strains.</title>
        <authorList>
            <person name="Klenk H.-P."/>
        </authorList>
    </citation>
    <scope>NUCLEOTIDE SEQUENCE [LARGE SCALE GENOMIC DNA]</scope>
    <source>
        <strain evidence="4 5">DSM 21863</strain>
    </source>
</reference>
<dbReference type="InterPro" id="IPR036390">
    <property type="entry name" value="WH_DNA-bd_sf"/>
</dbReference>
<dbReference type="InterPro" id="IPR011213">
    <property type="entry name" value="NMN_biosyn"/>
</dbReference>
<dbReference type="Gene3D" id="3.90.79.10">
    <property type="entry name" value="Nucleoside Triphosphate Pyrophosphohydrolase"/>
    <property type="match status" value="1"/>
</dbReference>
<dbReference type="PANTHER" id="PTHR43736:SF4">
    <property type="entry name" value="SLR1690 PROTEIN"/>
    <property type="match status" value="1"/>
</dbReference>
<evidence type="ECO:0000256" key="1">
    <source>
        <dbReference type="ARBA" id="ARBA00022801"/>
    </source>
</evidence>
<name>A0A2A9F2Y8_9MICO</name>
<feature type="region of interest" description="Disordered" evidence="2">
    <location>
        <begin position="209"/>
        <end position="232"/>
    </location>
</feature>
<dbReference type="PROSITE" id="PS00893">
    <property type="entry name" value="NUDIX_BOX"/>
    <property type="match status" value="1"/>
</dbReference>
<dbReference type="InterPro" id="IPR036388">
    <property type="entry name" value="WH-like_DNA-bd_sf"/>
</dbReference>
<dbReference type="InterPro" id="IPR015797">
    <property type="entry name" value="NUDIX_hydrolase-like_dom_sf"/>
</dbReference>
<evidence type="ECO:0000313" key="5">
    <source>
        <dbReference type="Proteomes" id="UP000224130"/>
    </source>
</evidence>
<dbReference type="InterPro" id="IPR054105">
    <property type="entry name" value="WHD_NrtR"/>
</dbReference>
<sequence>MTVEPTRDPNAVPPTAAALPVTVDVVALTVRDGALHVLLVERAVEPHRGALALPGGFVLPGEDLVTAAARELTEETGVTPPGHLEQLRTYGPLGRDPRGPVLSVAYLLVAPHFGVVEAGSDAAAAAWHPVTDVLPAGAGPAERTGPAAPGGLAFDHARILADGVERTRSKLEYSALATAFCADEFTVTDLRRVYEAVWGVRLDPRNFSRKATGTPGLLEETGRTTSGGTGRPAALYRAARPVVRPGGLADGAADVPALLNPPLLRPPV</sequence>
<dbReference type="Proteomes" id="UP000224130">
    <property type="component" value="Unassembled WGS sequence"/>
</dbReference>
<dbReference type="PANTHER" id="PTHR43736">
    <property type="entry name" value="ADP-RIBOSE PYROPHOSPHATASE"/>
    <property type="match status" value="1"/>
</dbReference>
<dbReference type="SUPFAM" id="SSF55811">
    <property type="entry name" value="Nudix"/>
    <property type="match status" value="1"/>
</dbReference>
<accession>A0A2A9F2Y8</accession>
<organism evidence="4 5">
    <name type="scientific">Isoptericola jiangsuensis</name>
    <dbReference type="NCBI Taxonomy" id="548579"/>
    <lineage>
        <taxon>Bacteria</taxon>
        <taxon>Bacillati</taxon>
        <taxon>Actinomycetota</taxon>
        <taxon>Actinomycetes</taxon>
        <taxon>Micrococcales</taxon>
        <taxon>Promicromonosporaceae</taxon>
        <taxon>Isoptericola</taxon>
    </lineage>
</organism>
<dbReference type="PIRSF" id="PIRSF019423">
    <property type="entry name" value="NMN_biosyn"/>
    <property type="match status" value="1"/>
</dbReference>
<evidence type="ECO:0000259" key="3">
    <source>
        <dbReference type="PROSITE" id="PS51462"/>
    </source>
</evidence>
<dbReference type="Pfam" id="PF21906">
    <property type="entry name" value="WHD_NrtR"/>
    <property type="match status" value="1"/>
</dbReference>
<dbReference type="RefSeq" id="WP_098464965.1">
    <property type="nucleotide sequence ID" value="NZ_PDJJ01000001.1"/>
</dbReference>
<protein>
    <submittedName>
        <fullName evidence="4">8-oxo-dGTP diphosphatase</fullName>
    </submittedName>
</protein>
<dbReference type="InterPro" id="IPR020084">
    <property type="entry name" value="NUDIX_hydrolase_CS"/>
</dbReference>
<dbReference type="InterPro" id="IPR000086">
    <property type="entry name" value="NUDIX_hydrolase_dom"/>
</dbReference>